<comment type="caution">
    <text evidence="1">The sequence shown here is derived from an EMBL/GenBank/DDBJ whole genome shotgun (WGS) entry which is preliminary data.</text>
</comment>
<organism evidence="1 2">
    <name type="scientific">Penicillium brasilianum</name>
    <dbReference type="NCBI Taxonomy" id="104259"/>
    <lineage>
        <taxon>Eukaryota</taxon>
        <taxon>Fungi</taxon>
        <taxon>Dikarya</taxon>
        <taxon>Ascomycota</taxon>
        <taxon>Pezizomycotina</taxon>
        <taxon>Eurotiomycetes</taxon>
        <taxon>Eurotiomycetidae</taxon>
        <taxon>Eurotiales</taxon>
        <taxon>Aspergillaceae</taxon>
        <taxon>Penicillium</taxon>
    </lineage>
</organism>
<name>A0A1S9RMX8_PENBI</name>
<proteinExistence type="predicted"/>
<evidence type="ECO:0000313" key="1">
    <source>
        <dbReference type="EMBL" id="OOQ86640.1"/>
    </source>
</evidence>
<reference evidence="2" key="1">
    <citation type="submission" date="2015-09" db="EMBL/GenBank/DDBJ databases">
        <authorList>
            <person name="Fill T.P."/>
            <person name="Baretta J.F."/>
            <person name="de Almeida L.G."/>
            <person name="Rocha M."/>
            <person name="de Souza D.H."/>
            <person name="Malavazi I."/>
            <person name="Cerdeira L.T."/>
            <person name="Hong H."/>
            <person name="Samborskyy M."/>
            <person name="de Vasconcelos A.T."/>
            <person name="Leadlay P."/>
            <person name="Rodrigues-Filho E."/>
        </authorList>
    </citation>
    <scope>NUCLEOTIDE SEQUENCE [LARGE SCALE GENOMIC DNA]</scope>
    <source>
        <strain evidence="2">LaBioMMi 136</strain>
    </source>
</reference>
<accession>A0A1S9RMX8</accession>
<dbReference type="EMBL" id="LJBN01000136">
    <property type="protein sequence ID" value="OOQ86640.1"/>
    <property type="molecule type" value="Genomic_DNA"/>
</dbReference>
<dbReference type="Proteomes" id="UP000190744">
    <property type="component" value="Unassembled WGS sequence"/>
</dbReference>
<protein>
    <submittedName>
        <fullName evidence="1">Uncharacterized protein</fullName>
    </submittedName>
</protein>
<gene>
    <name evidence="1" type="ORF">PEBR_20606</name>
</gene>
<sequence>MTRPSTILFGHCTEPSIVAAQVPTPFREGPGAKATKRPSAKSHAFYASIRLLLSPRVKYSLARVLVPKRPEQTECDFSGFCDLDPSAVAAQNQ</sequence>
<dbReference type="AlphaFoldDB" id="A0A1S9RMX8"/>
<evidence type="ECO:0000313" key="2">
    <source>
        <dbReference type="Proteomes" id="UP000190744"/>
    </source>
</evidence>